<dbReference type="InterPro" id="IPR001466">
    <property type="entry name" value="Beta-lactam-related"/>
</dbReference>
<dbReference type="PANTHER" id="PTHR46825:SF9">
    <property type="entry name" value="BETA-LACTAMASE-RELATED DOMAIN-CONTAINING PROTEIN"/>
    <property type="match status" value="1"/>
</dbReference>
<dbReference type="KEGG" id="rdi:CMV14_23000"/>
<evidence type="ECO:0000259" key="2">
    <source>
        <dbReference type="Pfam" id="PF00144"/>
    </source>
</evidence>
<comment type="caution">
    <text evidence="3">The sequence shown here is derived from an EMBL/GenBank/DDBJ whole genome shotgun (WGS) entry which is preliminary data.</text>
</comment>
<dbReference type="AlphaFoldDB" id="A0A2A4FWY9"/>
<keyword evidence="1" id="KW-0732">Signal</keyword>
<reference evidence="3 4" key="1">
    <citation type="submission" date="2017-09" db="EMBL/GenBank/DDBJ databases">
        <title>The Catabolism of 3,6-Dichlorosalicylic acid is Initiated by the Cytochrome P450 Monooxygenase DsmABC in Rhizorhabdus dicambivorans Ndbn-20.</title>
        <authorList>
            <person name="Na L."/>
        </authorList>
    </citation>
    <scope>NUCLEOTIDE SEQUENCE [LARGE SCALE GENOMIC DNA]</scope>
    <source>
        <strain evidence="3 4">Ndbn-20m</strain>
    </source>
</reference>
<proteinExistence type="predicted"/>
<feature type="signal peptide" evidence="1">
    <location>
        <begin position="1"/>
        <end position="19"/>
    </location>
</feature>
<dbReference type="InterPro" id="IPR050491">
    <property type="entry name" value="AmpC-like"/>
</dbReference>
<feature type="domain" description="Beta-lactamase-related" evidence="2">
    <location>
        <begin position="40"/>
        <end position="372"/>
    </location>
</feature>
<protein>
    <submittedName>
        <fullName evidence="3">Penicillin-binding protein</fullName>
    </submittedName>
</protein>
<dbReference type="Pfam" id="PF00144">
    <property type="entry name" value="Beta-lactamase"/>
    <property type="match status" value="1"/>
</dbReference>
<evidence type="ECO:0000256" key="1">
    <source>
        <dbReference type="SAM" id="SignalP"/>
    </source>
</evidence>
<gene>
    <name evidence="3" type="ORF">COO09_11290</name>
</gene>
<accession>A0A2A4FWY9</accession>
<evidence type="ECO:0000313" key="3">
    <source>
        <dbReference type="EMBL" id="PCE42204.1"/>
    </source>
</evidence>
<evidence type="ECO:0000313" key="4">
    <source>
        <dbReference type="Proteomes" id="UP000218934"/>
    </source>
</evidence>
<name>A0A2A4FWY9_9SPHN</name>
<dbReference type="SUPFAM" id="SSF56601">
    <property type="entry name" value="beta-lactamase/transpeptidase-like"/>
    <property type="match status" value="1"/>
</dbReference>
<dbReference type="EMBL" id="NWUF01000009">
    <property type="protein sequence ID" value="PCE42204.1"/>
    <property type="molecule type" value="Genomic_DNA"/>
</dbReference>
<dbReference type="RefSeq" id="WP_066963670.1">
    <property type="nucleotide sequence ID" value="NZ_CP023449.1"/>
</dbReference>
<dbReference type="InterPro" id="IPR012338">
    <property type="entry name" value="Beta-lactam/transpept-like"/>
</dbReference>
<organism evidence="3 4">
    <name type="scientific">Rhizorhabdus dicambivorans</name>
    <dbReference type="NCBI Taxonomy" id="1850238"/>
    <lineage>
        <taxon>Bacteria</taxon>
        <taxon>Pseudomonadati</taxon>
        <taxon>Pseudomonadota</taxon>
        <taxon>Alphaproteobacteria</taxon>
        <taxon>Sphingomonadales</taxon>
        <taxon>Sphingomonadaceae</taxon>
        <taxon>Rhizorhabdus</taxon>
    </lineage>
</organism>
<keyword evidence="4" id="KW-1185">Reference proteome</keyword>
<feature type="chain" id="PRO_5012404369" evidence="1">
    <location>
        <begin position="20"/>
        <end position="495"/>
    </location>
</feature>
<sequence>MFRSLVTLSLLLIALPLRAASLDPVTVAEIDNVFARWRLDSHVPGLVYGIVADGKLVHAKGLGVRDLEAKRPVDLDSRFRIASMSKAFTALAILKLRDEGKLSLDAPAENYVPEMRGWTYPTSDARRITVRDLLNHSAGFVDDNPWGDRQQSLPEQDFTAMLKAGVPFSRPAGLAMEYSNFGYATLGRIIANVSGQSYQAYIGRTLLRPLGMDATGYDIAASPRETRAIGYRWQDGGWLREPDMADGAFGAMGGMETTANDYARWVAFLLSAWPPRDGADTGPVPRATVRAIAEGSNFATGQMRNPTIGAPCRQAVAYGMGWRVLDDCDLGRALTHTGGYPGYGSVVILLPEKGIGIFAFASRTYAAPSVPAFRAALALEAAGSIDDRAVPVSPGVAAGYEAVRAIWAAGDVMVAKDRLAMNVLMDRDAPHWRAELARLRAEVGACAAGEPVTATTAMAGSFGWTCEHGRIDGSLLLAPTGTPAIQELKLGVAAP</sequence>
<dbReference type="Gene3D" id="3.40.710.10">
    <property type="entry name" value="DD-peptidase/beta-lactamase superfamily"/>
    <property type="match status" value="1"/>
</dbReference>
<dbReference type="OrthoDB" id="9808046at2"/>
<dbReference type="Proteomes" id="UP000218934">
    <property type="component" value="Unassembled WGS sequence"/>
</dbReference>
<dbReference type="PANTHER" id="PTHR46825">
    <property type="entry name" value="D-ALANYL-D-ALANINE-CARBOXYPEPTIDASE/ENDOPEPTIDASE AMPH"/>
    <property type="match status" value="1"/>
</dbReference>